<dbReference type="InterPro" id="IPR038765">
    <property type="entry name" value="Papain-like_cys_pep_sf"/>
</dbReference>
<dbReference type="GO" id="GO:0006508">
    <property type="term" value="P:proteolysis"/>
    <property type="evidence" value="ECO:0007669"/>
    <property type="project" value="UniProtKB-KW"/>
</dbReference>
<comment type="caution">
    <text evidence="10">The sequence shown here is derived from an EMBL/GenBank/DDBJ whole genome shotgun (WGS) entry which is preliminary data.</text>
</comment>
<feature type="domain" description="NlpC/P60" evidence="9">
    <location>
        <begin position="291"/>
        <end position="411"/>
    </location>
</feature>
<keyword evidence="5" id="KW-0788">Thiol protease</keyword>
<feature type="compositionally biased region" description="Low complexity" evidence="7">
    <location>
        <begin position="271"/>
        <end position="287"/>
    </location>
</feature>
<dbReference type="AlphaFoldDB" id="A0A494YXP9"/>
<evidence type="ECO:0000256" key="6">
    <source>
        <dbReference type="SAM" id="Coils"/>
    </source>
</evidence>
<keyword evidence="3 8" id="KW-0732">Signal</keyword>
<feature type="coiled-coil region" evidence="6">
    <location>
        <begin position="169"/>
        <end position="248"/>
    </location>
</feature>
<dbReference type="EMBL" id="RBZO01000016">
    <property type="protein sequence ID" value="RKQ15007.1"/>
    <property type="molecule type" value="Genomic_DNA"/>
</dbReference>
<sequence>MMKKTIITLSTVAIIGFGSPLFSNNVHAETKADLQAKQEQIQEERAQVKANLSDAESKIADILIDLGGLEDEIKRVNEAIKENEKMMEQAETDITDTQSEIDSLEEEIVVLEEAIEKRYNILKDRVVSYQKSGGSINYLEVIFGSESFGDFISRVTAVNKITESDTNLMEQQEADKAEVEEKQNDLLVKLDELTEMKVELEGMLALINDQKEQTESKMDELNDKKEEFVALKDELNMEDSKLASLEADVKQSLSALTEPARNTQVASSSDSSGGELTTLSESSSSSSAPASGNLSTIINAGYAHLGTPYVWAGKGPGGFDCSGFVSWAFAQGGISIPSSTSGLQGVGSKVSYSDAKPGDIVFFNTYKTNGHVGIYLGGGKFIGAQNSTGLAVADMNSGYWNDHFAGHVRRVAK</sequence>
<dbReference type="PANTHER" id="PTHR47053:SF1">
    <property type="entry name" value="MUREIN DD-ENDOPEPTIDASE MEPH-RELATED"/>
    <property type="match status" value="1"/>
</dbReference>
<dbReference type="PANTHER" id="PTHR47053">
    <property type="entry name" value="MUREIN DD-ENDOPEPTIDASE MEPH-RELATED"/>
    <property type="match status" value="1"/>
</dbReference>
<evidence type="ECO:0000256" key="2">
    <source>
        <dbReference type="ARBA" id="ARBA00022670"/>
    </source>
</evidence>
<feature type="chain" id="PRO_5019854967" evidence="8">
    <location>
        <begin position="29"/>
        <end position="413"/>
    </location>
</feature>
<dbReference type="Gene3D" id="3.90.1720.10">
    <property type="entry name" value="endopeptidase domain like (from Nostoc punctiforme)"/>
    <property type="match status" value="1"/>
</dbReference>
<evidence type="ECO:0000259" key="9">
    <source>
        <dbReference type="PROSITE" id="PS51935"/>
    </source>
</evidence>
<feature type="coiled-coil region" evidence="6">
    <location>
        <begin position="24"/>
        <end position="121"/>
    </location>
</feature>
<feature type="compositionally biased region" description="Polar residues" evidence="7">
    <location>
        <begin position="255"/>
        <end position="270"/>
    </location>
</feature>
<evidence type="ECO:0000256" key="5">
    <source>
        <dbReference type="ARBA" id="ARBA00022807"/>
    </source>
</evidence>
<dbReference type="InterPro" id="IPR000064">
    <property type="entry name" value="NLP_P60_dom"/>
</dbReference>
<dbReference type="InterPro" id="IPR051202">
    <property type="entry name" value="Peptidase_C40"/>
</dbReference>
<feature type="region of interest" description="Disordered" evidence="7">
    <location>
        <begin position="255"/>
        <end position="290"/>
    </location>
</feature>
<gene>
    <name evidence="10" type="ORF">D8M05_11140</name>
</gene>
<evidence type="ECO:0000313" key="11">
    <source>
        <dbReference type="Proteomes" id="UP000281813"/>
    </source>
</evidence>
<keyword evidence="2" id="KW-0645">Protease</keyword>
<dbReference type="OrthoDB" id="9813368at2"/>
<dbReference type="Pfam" id="PF24568">
    <property type="entry name" value="CC_PcsB"/>
    <property type="match status" value="1"/>
</dbReference>
<keyword evidence="6" id="KW-0175">Coiled coil</keyword>
<evidence type="ECO:0000256" key="3">
    <source>
        <dbReference type="ARBA" id="ARBA00022729"/>
    </source>
</evidence>
<keyword evidence="11" id="KW-1185">Reference proteome</keyword>
<dbReference type="Pfam" id="PF00877">
    <property type="entry name" value="NLPC_P60"/>
    <property type="match status" value="1"/>
</dbReference>
<evidence type="ECO:0000256" key="8">
    <source>
        <dbReference type="SAM" id="SignalP"/>
    </source>
</evidence>
<dbReference type="GO" id="GO:0008234">
    <property type="term" value="F:cysteine-type peptidase activity"/>
    <property type="evidence" value="ECO:0007669"/>
    <property type="project" value="UniProtKB-KW"/>
</dbReference>
<name>A0A494YXP9_9BACI</name>
<reference evidence="10 11" key="1">
    <citation type="journal article" date="2015" name="Antonie Van Leeuwenhoek">
        <title>Oceanobacillus bengalensis sp. nov., a bacterium isolated from seawater of the Bay of Bengal.</title>
        <authorList>
            <person name="Yongchang O."/>
            <person name="Xiang W."/>
            <person name="Wang G."/>
        </authorList>
    </citation>
    <scope>NUCLEOTIDE SEQUENCE [LARGE SCALE GENOMIC DNA]</scope>
    <source>
        <strain evidence="10 11">MCCC 1K00260</strain>
    </source>
</reference>
<feature type="signal peptide" evidence="8">
    <location>
        <begin position="1"/>
        <end position="28"/>
    </location>
</feature>
<dbReference type="SUPFAM" id="SSF54001">
    <property type="entry name" value="Cysteine proteinases"/>
    <property type="match status" value="1"/>
</dbReference>
<proteinExistence type="inferred from homology"/>
<evidence type="ECO:0000256" key="4">
    <source>
        <dbReference type="ARBA" id="ARBA00022801"/>
    </source>
</evidence>
<dbReference type="Proteomes" id="UP000281813">
    <property type="component" value="Unassembled WGS sequence"/>
</dbReference>
<evidence type="ECO:0000256" key="7">
    <source>
        <dbReference type="SAM" id="MobiDB-lite"/>
    </source>
</evidence>
<dbReference type="PROSITE" id="PS51935">
    <property type="entry name" value="NLPC_P60"/>
    <property type="match status" value="1"/>
</dbReference>
<organism evidence="10 11">
    <name type="scientific">Oceanobacillus bengalensis</name>
    <dbReference type="NCBI Taxonomy" id="1435466"/>
    <lineage>
        <taxon>Bacteria</taxon>
        <taxon>Bacillati</taxon>
        <taxon>Bacillota</taxon>
        <taxon>Bacilli</taxon>
        <taxon>Bacillales</taxon>
        <taxon>Bacillaceae</taxon>
        <taxon>Oceanobacillus</taxon>
    </lineage>
</organism>
<accession>A0A494YXP9</accession>
<dbReference type="InterPro" id="IPR057309">
    <property type="entry name" value="PcsB_CC"/>
</dbReference>
<dbReference type="RefSeq" id="WP_121131788.1">
    <property type="nucleotide sequence ID" value="NZ_RBZO01000016.1"/>
</dbReference>
<evidence type="ECO:0000256" key="1">
    <source>
        <dbReference type="ARBA" id="ARBA00007074"/>
    </source>
</evidence>
<evidence type="ECO:0000313" key="10">
    <source>
        <dbReference type="EMBL" id="RKQ15007.1"/>
    </source>
</evidence>
<comment type="similarity">
    <text evidence="1">Belongs to the peptidase C40 family.</text>
</comment>
<protein>
    <submittedName>
        <fullName evidence="10">Peptidase</fullName>
    </submittedName>
</protein>
<dbReference type="Gene3D" id="6.10.250.3150">
    <property type="match status" value="1"/>
</dbReference>
<keyword evidence="4" id="KW-0378">Hydrolase</keyword>